<evidence type="ECO:0000259" key="8">
    <source>
        <dbReference type="PROSITE" id="PS51635"/>
    </source>
</evidence>
<evidence type="ECO:0000256" key="5">
    <source>
        <dbReference type="ARBA" id="ARBA00023098"/>
    </source>
</evidence>
<dbReference type="AlphaFoldDB" id="A0A9R0J4M8"/>
<reference evidence="10" key="2">
    <citation type="submission" date="2025-08" db="UniProtKB">
        <authorList>
            <consortium name="RefSeq"/>
        </authorList>
    </citation>
    <scope>IDENTIFICATION</scope>
    <source>
        <tissue evidence="10">Leaf</tissue>
    </source>
</reference>
<sequence length="398" mass="44346">MSSNIQDPPSFSYYNRKKFVTILSIDGGGIRGIIPAVILAFLEKLLQELDGAEARLADYFDVIAGTSTGGLITAMLTAPDDYNRPLYAAEAITTFYLDNGPKIFPQERGALAQLTSFIKAMIGPKYDGKHLRQILREKLRETRLHHTLTNVVIPTFDIKTLQPVIFSSYKVPSYPDLDAKLSDICLGTSAAPTVLPSYYFQNVYEDGKAREFNLIDGGIVSTNPTFLAINEVTKQMMKENPDYGTIHDKLLVLSIGTGSGRNEQKYNAKTSAKWGLVSWLFEKGSSPIIQAFYEAGADMVDYQNNIVFQSFRSQHNYLRLQDDNLTGAAASIDVSTEKNMQDLVKIAQEMLRKPASRVDPETGRLQEIPQLGTNAAALRRFAEQLSDERKYRMGQVSI</sequence>
<dbReference type="Gene3D" id="3.40.1090.10">
    <property type="entry name" value="Cytosolic phospholipase A2 catalytic domain"/>
    <property type="match status" value="1"/>
</dbReference>
<dbReference type="PANTHER" id="PTHR32176:SF92">
    <property type="entry name" value="XYLOSE ISOMERASE"/>
    <property type="match status" value="1"/>
</dbReference>
<dbReference type="PANTHER" id="PTHR32176">
    <property type="entry name" value="XYLOSE ISOMERASE"/>
    <property type="match status" value="1"/>
</dbReference>
<feature type="short sequence motif" description="GXSXG" evidence="6">
    <location>
        <begin position="65"/>
        <end position="69"/>
    </location>
</feature>
<proteinExistence type="inferred from homology"/>
<protein>
    <recommendedName>
        <fullName evidence="7">Patatin</fullName>
        <ecNumber evidence="7">3.1.1.-</ecNumber>
    </recommendedName>
</protein>
<evidence type="ECO:0000256" key="4">
    <source>
        <dbReference type="ARBA" id="ARBA00022963"/>
    </source>
</evidence>
<dbReference type="SUPFAM" id="SSF52151">
    <property type="entry name" value="FabD/lysophospholipase-like"/>
    <property type="match status" value="1"/>
</dbReference>
<dbReference type="GO" id="GO:0016042">
    <property type="term" value="P:lipid catabolic process"/>
    <property type="evidence" value="ECO:0007669"/>
    <property type="project" value="UniProtKB-UniRule"/>
</dbReference>
<comment type="similarity">
    <text evidence="1 7">Belongs to the patatin family.</text>
</comment>
<evidence type="ECO:0000313" key="9">
    <source>
        <dbReference type="Proteomes" id="UP000813463"/>
    </source>
</evidence>
<dbReference type="KEGG" id="soe:110799050"/>
<feature type="active site" description="Proton acceptor" evidence="6">
    <location>
        <position position="216"/>
    </location>
</feature>
<evidence type="ECO:0000256" key="2">
    <source>
        <dbReference type="ARBA" id="ARBA00022801"/>
    </source>
</evidence>
<dbReference type="GO" id="GO:0047372">
    <property type="term" value="F:monoacylglycerol lipase activity"/>
    <property type="evidence" value="ECO:0000318"/>
    <property type="project" value="GO_Central"/>
</dbReference>
<feature type="short sequence motif" description="GXGXXG" evidence="6">
    <location>
        <begin position="27"/>
        <end position="32"/>
    </location>
</feature>
<feature type="short sequence motif" description="DGA/G" evidence="6">
    <location>
        <begin position="216"/>
        <end position="218"/>
    </location>
</feature>
<dbReference type="OrthoDB" id="1658288at2759"/>
<keyword evidence="9" id="KW-1185">Reference proteome</keyword>
<keyword evidence="5 6" id="KW-0443">Lipid metabolism</keyword>
<keyword evidence="3" id="KW-0611">Plant defense</keyword>
<dbReference type="PROSITE" id="PS51635">
    <property type="entry name" value="PNPLA"/>
    <property type="match status" value="1"/>
</dbReference>
<dbReference type="Pfam" id="PF01734">
    <property type="entry name" value="Patatin"/>
    <property type="match status" value="1"/>
</dbReference>
<keyword evidence="4 6" id="KW-0442">Lipid degradation</keyword>
<feature type="active site" description="Nucleophile" evidence="6">
    <location>
        <position position="67"/>
    </location>
</feature>
<comment type="function">
    <text evidence="7">Lipolytic acyl hydrolase (LAH).</text>
</comment>
<dbReference type="RefSeq" id="XP_021859940.1">
    <property type="nucleotide sequence ID" value="XM_022004248.2"/>
</dbReference>
<dbReference type="FunFam" id="3.40.1090.10:FF:000005">
    <property type="entry name" value="Patatin"/>
    <property type="match status" value="1"/>
</dbReference>
<reference evidence="9" key="1">
    <citation type="journal article" date="2021" name="Nat. Commun.">
        <title>Genomic analyses provide insights into spinach domestication and the genetic basis of agronomic traits.</title>
        <authorList>
            <person name="Cai X."/>
            <person name="Sun X."/>
            <person name="Xu C."/>
            <person name="Sun H."/>
            <person name="Wang X."/>
            <person name="Ge C."/>
            <person name="Zhang Z."/>
            <person name="Wang Q."/>
            <person name="Fei Z."/>
            <person name="Jiao C."/>
            <person name="Wang Q."/>
        </authorList>
    </citation>
    <scope>NUCLEOTIDE SEQUENCE [LARGE SCALE GENOMIC DNA]</scope>
    <source>
        <strain evidence="9">cv. Varoflay</strain>
    </source>
</reference>
<comment type="domain">
    <text evidence="7">The nitrogen atoms of the two glycine residues in the GGXR motif define the oxyanion hole, and stabilize the oxyanion that forms during the nucleophilic attack by the catalytic serine during substrate cleavage.</text>
</comment>
<keyword evidence="2 6" id="KW-0378">Hydrolase</keyword>
<dbReference type="Proteomes" id="UP000813463">
    <property type="component" value="Chromosome 3"/>
</dbReference>
<evidence type="ECO:0000313" key="10">
    <source>
        <dbReference type="RefSeq" id="XP_021859940.1"/>
    </source>
</evidence>
<organism evidence="9 10">
    <name type="scientific">Spinacia oleracea</name>
    <name type="common">Spinach</name>
    <dbReference type="NCBI Taxonomy" id="3562"/>
    <lineage>
        <taxon>Eukaryota</taxon>
        <taxon>Viridiplantae</taxon>
        <taxon>Streptophyta</taxon>
        <taxon>Embryophyta</taxon>
        <taxon>Tracheophyta</taxon>
        <taxon>Spermatophyta</taxon>
        <taxon>Magnoliopsida</taxon>
        <taxon>eudicotyledons</taxon>
        <taxon>Gunneridae</taxon>
        <taxon>Pentapetalae</taxon>
        <taxon>Caryophyllales</taxon>
        <taxon>Chenopodiaceae</taxon>
        <taxon>Chenopodioideae</taxon>
        <taxon>Anserineae</taxon>
        <taxon>Spinacia</taxon>
    </lineage>
</organism>
<name>A0A9R0J4M8_SPIOL</name>
<gene>
    <name evidence="10" type="primary">LOC110799050</name>
</gene>
<accession>A0A9R0J4M8</accession>
<feature type="domain" description="PNPLA" evidence="8">
    <location>
        <begin position="23"/>
        <end position="229"/>
    </location>
</feature>
<dbReference type="EC" id="3.1.1.-" evidence="7"/>
<dbReference type="InterPro" id="IPR002641">
    <property type="entry name" value="PNPLA_dom"/>
</dbReference>
<evidence type="ECO:0000256" key="1">
    <source>
        <dbReference type="ARBA" id="ARBA00010240"/>
    </source>
</evidence>
<evidence type="ECO:0000256" key="7">
    <source>
        <dbReference type="RuleBase" id="RU361262"/>
    </source>
</evidence>
<evidence type="ECO:0000256" key="3">
    <source>
        <dbReference type="ARBA" id="ARBA00022821"/>
    </source>
</evidence>
<dbReference type="InterPro" id="IPR016035">
    <property type="entry name" value="Acyl_Trfase/lysoPLipase"/>
</dbReference>
<evidence type="ECO:0000256" key="6">
    <source>
        <dbReference type="PROSITE-ProRule" id="PRU01161"/>
    </source>
</evidence>
<dbReference type="GO" id="GO:0006952">
    <property type="term" value="P:defense response"/>
    <property type="evidence" value="ECO:0007669"/>
    <property type="project" value="UniProtKB-KW"/>
</dbReference>
<dbReference type="GO" id="GO:0004620">
    <property type="term" value="F:phospholipase activity"/>
    <property type="evidence" value="ECO:0000318"/>
    <property type="project" value="GO_Central"/>
</dbReference>
<dbReference type="GeneID" id="110799050"/>